<reference evidence="2 3" key="1">
    <citation type="submission" date="2016-10" db="EMBL/GenBank/DDBJ databases">
        <authorList>
            <person name="de Groot N.N."/>
        </authorList>
    </citation>
    <scope>NUCLEOTIDE SEQUENCE [LARGE SCALE GENOMIC DNA]</scope>
    <source>
        <strain evidence="2 3">DSM 17794</strain>
    </source>
</reference>
<evidence type="ECO:0000313" key="3">
    <source>
        <dbReference type="Proteomes" id="UP000199153"/>
    </source>
</evidence>
<evidence type="ECO:0000256" key="1">
    <source>
        <dbReference type="SAM" id="Phobius"/>
    </source>
</evidence>
<organism evidence="2 3">
    <name type="scientific">Salegentibacter flavus</name>
    <dbReference type="NCBI Taxonomy" id="287099"/>
    <lineage>
        <taxon>Bacteria</taxon>
        <taxon>Pseudomonadati</taxon>
        <taxon>Bacteroidota</taxon>
        <taxon>Flavobacteriia</taxon>
        <taxon>Flavobacteriales</taxon>
        <taxon>Flavobacteriaceae</taxon>
        <taxon>Salegentibacter</taxon>
    </lineage>
</organism>
<dbReference type="AlphaFoldDB" id="A0A1I5C518"/>
<dbReference type="RefSeq" id="WP_093410632.1">
    <property type="nucleotide sequence ID" value="NZ_FOVL01000019.1"/>
</dbReference>
<proteinExistence type="predicted"/>
<gene>
    <name evidence="2" type="ORF">SAMN05660413_02716</name>
</gene>
<dbReference type="STRING" id="287099.SAMN05660413_02716"/>
<dbReference type="Proteomes" id="UP000199153">
    <property type="component" value="Unassembled WGS sequence"/>
</dbReference>
<evidence type="ECO:0000313" key="2">
    <source>
        <dbReference type="EMBL" id="SFN82093.1"/>
    </source>
</evidence>
<dbReference type="OrthoDB" id="1489343at2"/>
<feature type="transmembrane region" description="Helical" evidence="1">
    <location>
        <begin position="12"/>
        <end position="32"/>
    </location>
</feature>
<sequence>MFFKNLPVISFGVSYTSLLLITMYFLVVTGTFNAQAQEETSKDSIVENSQQQENPISLFIDCNNCDKAFIRQELNYVNFARDPHLAQIHLFITDISTASGGRQFTISFIGKEEFDGKENTLTYTSGQVNTQQEERIGLTSIIELGLLPYLAQTSLAQNIKIEVSRQPVKEIEEEEDPWNNWIFQIYGGLNFSEESSQSSLDIRYGLYADYVTETWRIRLRPFFNYNQRDYVRDEEKIRSVLNRDGFEGRVVRSISDHWSLGLFTNVDVNTFENIDFGYRVAPAIEYSLLPYEKALRKEYTVAYSIGYINRQYIEETIYNEIEEALYNQSLELGVRVLEPWGSVRTSVAGSNFLHDVSKYRVSFKGRFAYRVFKGFSVDISSRIEYLQDQLSLPKGDVSLEDVLLQQRQLATNYGISLSLGLSYNFGSIYNNVVNTRL</sequence>
<keyword evidence="1" id="KW-0472">Membrane</keyword>
<evidence type="ECO:0008006" key="4">
    <source>
        <dbReference type="Google" id="ProtNLM"/>
    </source>
</evidence>
<keyword evidence="3" id="KW-1185">Reference proteome</keyword>
<protein>
    <recommendedName>
        <fullName evidence="4">DUF481 domain-containing protein</fullName>
    </recommendedName>
</protein>
<name>A0A1I5C518_9FLAO</name>
<dbReference type="EMBL" id="FOVL01000019">
    <property type="protein sequence ID" value="SFN82093.1"/>
    <property type="molecule type" value="Genomic_DNA"/>
</dbReference>
<keyword evidence="1" id="KW-0812">Transmembrane</keyword>
<accession>A0A1I5C518</accession>
<keyword evidence="1" id="KW-1133">Transmembrane helix</keyword>